<feature type="coiled-coil region" evidence="4">
    <location>
        <begin position="84"/>
        <end position="111"/>
    </location>
</feature>
<feature type="repeat" description="WD" evidence="3">
    <location>
        <begin position="176"/>
        <end position="217"/>
    </location>
</feature>
<keyword evidence="2" id="KW-0677">Repeat</keyword>
<evidence type="ECO:0000256" key="3">
    <source>
        <dbReference type="PROSITE-ProRule" id="PRU00221"/>
    </source>
</evidence>
<dbReference type="PRINTS" id="PR00320">
    <property type="entry name" value="GPROTEINBRPT"/>
</dbReference>
<dbReference type="PROSITE" id="PS50082">
    <property type="entry name" value="WD_REPEATS_2"/>
    <property type="match status" value="2"/>
</dbReference>
<keyword evidence="5" id="KW-1133">Transmembrane helix</keyword>
<dbReference type="SUPFAM" id="SSF50978">
    <property type="entry name" value="WD40 repeat-like"/>
    <property type="match status" value="1"/>
</dbReference>
<protein>
    <submittedName>
        <fullName evidence="6">WD40 repeat domain-containing protein</fullName>
    </submittedName>
</protein>
<comment type="caution">
    <text evidence="6">The sequence shown here is derived from an EMBL/GenBank/DDBJ whole genome shotgun (WGS) entry which is preliminary data.</text>
</comment>
<dbReference type="InterPro" id="IPR015943">
    <property type="entry name" value="WD40/YVTN_repeat-like_dom_sf"/>
</dbReference>
<sequence length="339" mass="38787">MEVRQTIENRFQEYHRRGTLLDQATLKYLAPYESKLRLKPDLLGFIGQSKKEATRKRTRILTAIVSVAAVFMLLVSGLGIFSYLKSLEADKQRVRAERQALEAMKKEKEARHNLGFMFTEKAEKEITDKNFNAARLYAYHALVNFDHDRAGSDKDKAVGIILGYPVYPILFSSGSQTQPEGAVLSVSFSPDGKTLASGSYDKTIRLWNLTTGKETGKLTGHTMSVNNVSFSPDRKILASGSEDKTIRLWDLSLYVKLKEKRQFDEEIKEAEFRRARRATTNEEGPTERRITIAIRRIKYTITTSSWSTHHHNTTRTTQILPRLHPPIHSPPQLHLHRIY</sequence>
<dbReference type="PANTHER" id="PTHR19879">
    <property type="entry name" value="TRANSCRIPTION INITIATION FACTOR TFIID"/>
    <property type="match status" value="1"/>
</dbReference>
<keyword evidence="7" id="KW-1185">Reference proteome</keyword>
<dbReference type="PROSITE" id="PS50294">
    <property type="entry name" value="WD_REPEATS_REGION"/>
    <property type="match status" value="2"/>
</dbReference>
<keyword evidence="1 3" id="KW-0853">WD repeat</keyword>
<dbReference type="InterPro" id="IPR001680">
    <property type="entry name" value="WD40_rpt"/>
</dbReference>
<gene>
    <name evidence="6" type="ORF">ACFL27_22665</name>
</gene>
<evidence type="ECO:0000256" key="1">
    <source>
        <dbReference type="ARBA" id="ARBA00022574"/>
    </source>
</evidence>
<organism evidence="6 7">
    <name type="scientific">candidate division CSSED10-310 bacterium</name>
    <dbReference type="NCBI Taxonomy" id="2855610"/>
    <lineage>
        <taxon>Bacteria</taxon>
        <taxon>Bacteria division CSSED10-310</taxon>
    </lineage>
</organism>
<name>A0ABV6Z3I5_UNCC1</name>
<feature type="repeat" description="WD" evidence="3">
    <location>
        <begin position="218"/>
        <end position="252"/>
    </location>
</feature>
<evidence type="ECO:0000256" key="5">
    <source>
        <dbReference type="SAM" id="Phobius"/>
    </source>
</evidence>
<dbReference type="PROSITE" id="PS00678">
    <property type="entry name" value="WD_REPEATS_1"/>
    <property type="match status" value="2"/>
</dbReference>
<reference evidence="6 7" key="1">
    <citation type="submission" date="2024-09" db="EMBL/GenBank/DDBJ databases">
        <title>Laminarin stimulates single cell rates of sulfate reduction while oxygen inhibits transcriptomic activity in coastal marine sediment.</title>
        <authorList>
            <person name="Lindsay M."/>
            <person name="Orcutt B."/>
            <person name="Emerson D."/>
            <person name="Stepanauskas R."/>
            <person name="D'Angelo T."/>
        </authorList>
    </citation>
    <scope>NUCLEOTIDE SEQUENCE [LARGE SCALE GENOMIC DNA]</scope>
    <source>
        <strain evidence="6">SAG AM-311-K15</strain>
    </source>
</reference>
<keyword evidence="5" id="KW-0472">Membrane</keyword>
<dbReference type="SMART" id="SM00320">
    <property type="entry name" value="WD40"/>
    <property type="match status" value="2"/>
</dbReference>
<dbReference type="EMBL" id="JBHPBY010000404">
    <property type="protein sequence ID" value="MFC1853010.1"/>
    <property type="molecule type" value="Genomic_DNA"/>
</dbReference>
<dbReference type="PANTHER" id="PTHR19879:SF9">
    <property type="entry name" value="TRANSCRIPTION INITIATION FACTOR TFIID SUBUNIT 5"/>
    <property type="match status" value="1"/>
</dbReference>
<accession>A0ABV6Z3I5</accession>
<keyword evidence="5" id="KW-0812">Transmembrane</keyword>
<proteinExistence type="predicted"/>
<dbReference type="InterPro" id="IPR020472">
    <property type="entry name" value="WD40_PAC1"/>
</dbReference>
<dbReference type="Pfam" id="PF00400">
    <property type="entry name" value="WD40"/>
    <property type="match status" value="2"/>
</dbReference>
<dbReference type="Proteomes" id="UP001594351">
    <property type="component" value="Unassembled WGS sequence"/>
</dbReference>
<dbReference type="InterPro" id="IPR019775">
    <property type="entry name" value="WD40_repeat_CS"/>
</dbReference>
<dbReference type="InterPro" id="IPR036322">
    <property type="entry name" value="WD40_repeat_dom_sf"/>
</dbReference>
<dbReference type="Gene3D" id="2.130.10.10">
    <property type="entry name" value="YVTN repeat-like/Quinoprotein amine dehydrogenase"/>
    <property type="match status" value="1"/>
</dbReference>
<evidence type="ECO:0000256" key="4">
    <source>
        <dbReference type="SAM" id="Coils"/>
    </source>
</evidence>
<feature type="transmembrane region" description="Helical" evidence="5">
    <location>
        <begin position="60"/>
        <end position="84"/>
    </location>
</feature>
<keyword evidence="4" id="KW-0175">Coiled coil</keyword>
<evidence type="ECO:0000313" key="7">
    <source>
        <dbReference type="Proteomes" id="UP001594351"/>
    </source>
</evidence>
<evidence type="ECO:0000313" key="6">
    <source>
        <dbReference type="EMBL" id="MFC1853010.1"/>
    </source>
</evidence>
<evidence type="ECO:0000256" key="2">
    <source>
        <dbReference type="ARBA" id="ARBA00022737"/>
    </source>
</evidence>